<keyword evidence="4" id="KW-0808">Transferase</keyword>
<name>A0A1X4NL94_9RHOB</name>
<dbReference type="SUPFAM" id="SSF53335">
    <property type="entry name" value="S-adenosyl-L-methionine-dependent methyltransferases"/>
    <property type="match status" value="1"/>
</dbReference>
<protein>
    <submittedName>
        <fullName evidence="4">Methyltransferase</fullName>
    </submittedName>
</protein>
<organism evidence="4 5">
    <name type="scientific">Marivita geojedonensis</name>
    <dbReference type="NCBI Taxonomy" id="1123756"/>
    <lineage>
        <taxon>Bacteria</taxon>
        <taxon>Pseudomonadati</taxon>
        <taxon>Pseudomonadota</taxon>
        <taxon>Alphaproteobacteria</taxon>
        <taxon>Rhodobacterales</taxon>
        <taxon>Roseobacteraceae</taxon>
        <taxon>Marivita</taxon>
    </lineage>
</organism>
<dbReference type="GO" id="GO:0008757">
    <property type="term" value="F:S-adenosylmethionine-dependent methyltransferase activity"/>
    <property type="evidence" value="ECO:0007669"/>
    <property type="project" value="UniProtKB-ARBA"/>
</dbReference>
<evidence type="ECO:0000256" key="1">
    <source>
        <dbReference type="ARBA" id="ARBA00022603"/>
    </source>
</evidence>
<sequence>MRTESFAGDELTRDDFLGGALRLWQPRDGYRAGMDPVLLAASIPAKEGDTVLELGCGGGAALACLGARVPGLICTGVEMQPAYAALAQRNLNENGLTGTVHCADLSALPAAVRSERFDHVIANPPYFEDFRAVAARSEERAVSRSGALPLERWVSVASKRLKPGGVATFIQRADRLPELMSAFFGCLGALELWPIHPRSTRPAGLVLLRGRKERRAAFVSHPPLVLHRGESHEKDADSYTEAVSKVLRSPQMLPFPDQSRGQRQRF</sequence>
<feature type="domain" description="Methyltransferase small" evidence="3">
    <location>
        <begin position="38"/>
        <end position="185"/>
    </location>
</feature>
<evidence type="ECO:0000313" key="5">
    <source>
        <dbReference type="Proteomes" id="UP000193926"/>
    </source>
</evidence>
<keyword evidence="1 4" id="KW-0489">Methyltransferase</keyword>
<dbReference type="PANTHER" id="PTHR47739:SF1">
    <property type="entry name" value="TRNA1(VAL) (ADENINE(37)-N6)-METHYLTRANSFERASE"/>
    <property type="match status" value="1"/>
</dbReference>
<dbReference type="GO" id="GO:0003676">
    <property type="term" value="F:nucleic acid binding"/>
    <property type="evidence" value="ECO:0007669"/>
    <property type="project" value="InterPro"/>
</dbReference>
<keyword evidence="2" id="KW-0949">S-adenosyl-L-methionine</keyword>
<dbReference type="Pfam" id="PF05175">
    <property type="entry name" value="MTS"/>
    <property type="match status" value="1"/>
</dbReference>
<dbReference type="PANTHER" id="PTHR47739">
    <property type="entry name" value="TRNA1(VAL) (ADENINE(37)-N6)-METHYLTRANSFERASE"/>
    <property type="match status" value="1"/>
</dbReference>
<dbReference type="InterPro" id="IPR029063">
    <property type="entry name" value="SAM-dependent_MTases_sf"/>
</dbReference>
<gene>
    <name evidence="4" type="ORF">MGEO_09890</name>
</gene>
<dbReference type="InterPro" id="IPR050210">
    <property type="entry name" value="tRNA_Adenine-N(6)_MTase"/>
</dbReference>
<reference evidence="4 5" key="1">
    <citation type="submission" date="2014-03" db="EMBL/GenBank/DDBJ databases">
        <title>The draft genome sequence of Marivita geojedonensis KCTC 23882.</title>
        <authorList>
            <person name="Lai Q."/>
            <person name="Shao Z."/>
        </authorList>
    </citation>
    <scope>NUCLEOTIDE SEQUENCE [LARGE SCALE GENOMIC DNA]</scope>
    <source>
        <strain evidence="4 5">DPG-138</strain>
    </source>
</reference>
<dbReference type="InterPro" id="IPR002052">
    <property type="entry name" value="DNA_methylase_N6_adenine_CS"/>
</dbReference>
<keyword evidence="5" id="KW-1185">Reference proteome</keyword>
<accession>A0A1X4NL94</accession>
<dbReference type="CDD" id="cd02440">
    <property type="entry name" value="AdoMet_MTases"/>
    <property type="match status" value="1"/>
</dbReference>
<evidence type="ECO:0000313" key="4">
    <source>
        <dbReference type="EMBL" id="OSQ51027.1"/>
    </source>
</evidence>
<dbReference type="InterPro" id="IPR007848">
    <property type="entry name" value="Small_mtfrase_dom"/>
</dbReference>
<dbReference type="Proteomes" id="UP000193926">
    <property type="component" value="Unassembled WGS sequence"/>
</dbReference>
<dbReference type="GO" id="GO:0008170">
    <property type="term" value="F:N-methyltransferase activity"/>
    <property type="evidence" value="ECO:0007669"/>
    <property type="project" value="UniProtKB-ARBA"/>
</dbReference>
<evidence type="ECO:0000259" key="3">
    <source>
        <dbReference type="Pfam" id="PF05175"/>
    </source>
</evidence>
<dbReference type="GO" id="GO:0032259">
    <property type="term" value="P:methylation"/>
    <property type="evidence" value="ECO:0007669"/>
    <property type="project" value="UniProtKB-KW"/>
</dbReference>
<dbReference type="STRING" id="1123756.MGEO_09890"/>
<dbReference type="AlphaFoldDB" id="A0A1X4NL94"/>
<dbReference type="PROSITE" id="PS00092">
    <property type="entry name" value="N6_MTASE"/>
    <property type="match status" value="1"/>
</dbReference>
<comment type="caution">
    <text evidence="4">The sequence shown here is derived from an EMBL/GenBank/DDBJ whole genome shotgun (WGS) entry which is preliminary data.</text>
</comment>
<evidence type="ECO:0000256" key="2">
    <source>
        <dbReference type="ARBA" id="ARBA00022691"/>
    </source>
</evidence>
<proteinExistence type="predicted"/>
<dbReference type="EMBL" id="JFKC01000007">
    <property type="protein sequence ID" value="OSQ51027.1"/>
    <property type="molecule type" value="Genomic_DNA"/>
</dbReference>
<dbReference type="Gene3D" id="3.40.50.150">
    <property type="entry name" value="Vaccinia Virus protein VP39"/>
    <property type="match status" value="1"/>
</dbReference>